<protein>
    <submittedName>
        <fullName evidence="1">Uncharacterized protein</fullName>
    </submittedName>
</protein>
<dbReference type="EnsemblPlants" id="Bo4g085210.1">
    <property type="protein sequence ID" value="Bo4g085210.1"/>
    <property type="gene ID" value="Bo4g085210"/>
</dbReference>
<accession>A0A0D3BV86</accession>
<organism evidence="1 2">
    <name type="scientific">Brassica oleracea var. oleracea</name>
    <dbReference type="NCBI Taxonomy" id="109376"/>
    <lineage>
        <taxon>Eukaryota</taxon>
        <taxon>Viridiplantae</taxon>
        <taxon>Streptophyta</taxon>
        <taxon>Embryophyta</taxon>
        <taxon>Tracheophyta</taxon>
        <taxon>Spermatophyta</taxon>
        <taxon>Magnoliopsida</taxon>
        <taxon>eudicotyledons</taxon>
        <taxon>Gunneridae</taxon>
        <taxon>Pentapetalae</taxon>
        <taxon>rosids</taxon>
        <taxon>malvids</taxon>
        <taxon>Brassicales</taxon>
        <taxon>Brassicaceae</taxon>
        <taxon>Brassiceae</taxon>
        <taxon>Brassica</taxon>
    </lineage>
</organism>
<name>A0A0D3BV86_BRAOL</name>
<reference evidence="1" key="2">
    <citation type="submission" date="2015-03" db="UniProtKB">
        <authorList>
            <consortium name="EnsemblPlants"/>
        </authorList>
    </citation>
    <scope>IDENTIFICATION</scope>
</reference>
<keyword evidence="2" id="KW-1185">Reference proteome</keyword>
<evidence type="ECO:0000313" key="2">
    <source>
        <dbReference type="Proteomes" id="UP000032141"/>
    </source>
</evidence>
<dbReference type="HOGENOM" id="CLU_212318_0_0_1"/>
<dbReference type="Proteomes" id="UP000032141">
    <property type="component" value="Chromosome C4"/>
</dbReference>
<proteinExistence type="predicted"/>
<dbReference type="AlphaFoldDB" id="A0A0D3BV86"/>
<evidence type="ECO:0000313" key="1">
    <source>
        <dbReference type="EnsemblPlants" id="Bo4g085210.1"/>
    </source>
</evidence>
<dbReference type="Gramene" id="Bo4g085210.1">
    <property type="protein sequence ID" value="Bo4g085210.1"/>
    <property type="gene ID" value="Bo4g085210"/>
</dbReference>
<sequence>MMQASMALITMLQLTNSEQLDPLALTIAPTFMVIDWESEHPLWQPTTLRSNQDSST</sequence>
<reference evidence="1 2" key="1">
    <citation type="journal article" date="2014" name="Genome Biol.">
        <title>Transcriptome and methylome profiling reveals relics of genome dominance in the mesopolyploid Brassica oleracea.</title>
        <authorList>
            <person name="Parkin I.A."/>
            <person name="Koh C."/>
            <person name="Tang H."/>
            <person name="Robinson S.J."/>
            <person name="Kagale S."/>
            <person name="Clarke W.E."/>
            <person name="Town C.D."/>
            <person name="Nixon J."/>
            <person name="Krishnakumar V."/>
            <person name="Bidwell S.L."/>
            <person name="Denoeud F."/>
            <person name="Belcram H."/>
            <person name="Links M.G."/>
            <person name="Just J."/>
            <person name="Clarke C."/>
            <person name="Bender T."/>
            <person name="Huebert T."/>
            <person name="Mason A.S."/>
            <person name="Pires J.C."/>
            <person name="Barker G."/>
            <person name="Moore J."/>
            <person name="Walley P.G."/>
            <person name="Manoli S."/>
            <person name="Batley J."/>
            <person name="Edwards D."/>
            <person name="Nelson M.N."/>
            <person name="Wang X."/>
            <person name="Paterson A.H."/>
            <person name="King G."/>
            <person name="Bancroft I."/>
            <person name="Chalhoub B."/>
            <person name="Sharpe A.G."/>
        </authorList>
    </citation>
    <scope>NUCLEOTIDE SEQUENCE</scope>
    <source>
        <strain evidence="1 2">cv. TO1000</strain>
    </source>
</reference>